<dbReference type="EMBL" id="UINC01102992">
    <property type="protein sequence ID" value="SVC65033.1"/>
    <property type="molecule type" value="Genomic_DNA"/>
</dbReference>
<accession>A0A382NV25</accession>
<organism evidence="1">
    <name type="scientific">marine metagenome</name>
    <dbReference type="NCBI Taxonomy" id="408172"/>
    <lineage>
        <taxon>unclassified sequences</taxon>
        <taxon>metagenomes</taxon>
        <taxon>ecological metagenomes</taxon>
    </lineage>
</organism>
<reference evidence="1" key="1">
    <citation type="submission" date="2018-05" db="EMBL/GenBank/DDBJ databases">
        <authorList>
            <person name="Lanie J.A."/>
            <person name="Ng W.-L."/>
            <person name="Kazmierczak K.M."/>
            <person name="Andrzejewski T.M."/>
            <person name="Davidsen T.M."/>
            <person name="Wayne K.J."/>
            <person name="Tettelin H."/>
            <person name="Glass J.I."/>
            <person name="Rusch D."/>
            <person name="Podicherti R."/>
            <person name="Tsui H.-C.T."/>
            <person name="Winkler M.E."/>
        </authorList>
    </citation>
    <scope>NUCLEOTIDE SEQUENCE</scope>
</reference>
<feature type="non-terminal residue" evidence="1">
    <location>
        <position position="1"/>
    </location>
</feature>
<name>A0A382NV25_9ZZZZ</name>
<sequence length="112" mass="12608">MKLTSVDVIQIAKECGADLAGIAGAGTLNAFPPDPRWPQTPERMSPDAKSIIVLALRVPVASFRTREPEPYQMMNMMINRRLDKIARRVSEKLEKRGHFGLVMNNNSTDWEL</sequence>
<protein>
    <submittedName>
        <fullName evidence="1">Uncharacterized protein</fullName>
    </submittedName>
</protein>
<proteinExistence type="predicted"/>
<evidence type="ECO:0000313" key="1">
    <source>
        <dbReference type="EMBL" id="SVC65033.1"/>
    </source>
</evidence>
<gene>
    <name evidence="1" type="ORF">METZ01_LOCUS317887</name>
</gene>
<dbReference type="AlphaFoldDB" id="A0A382NV25"/>
<feature type="non-terminal residue" evidence="1">
    <location>
        <position position="112"/>
    </location>
</feature>